<keyword evidence="11 17" id="KW-0456">Lyase</keyword>
<evidence type="ECO:0000256" key="1">
    <source>
        <dbReference type="ARBA" id="ARBA00001947"/>
    </source>
</evidence>
<dbReference type="InterPro" id="IPR010979">
    <property type="entry name" value="Ribosomal_uS13-like_H2TH"/>
</dbReference>
<dbReference type="KEGG" id="tsin:OXH18_15160"/>
<dbReference type="GO" id="GO:0140078">
    <property type="term" value="F:class I DNA-(apurinic or apyrimidinic site) endonuclease activity"/>
    <property type="evidence" value="ECO:0007669"/>
    <property type="project" value="UniProtKB-EC"/>
</dbReference>
<evidence type="ECO:0000256" key="8">
    <source>
        <dbReference type="ARBA" id="ARBA00022833"/>
    </source>
</evidence>
<keyword evidence="9" id="KW-0238">DNA-binding</keyword>
<keyword evidence="17" id="KW-0255">Endonuclease</keyword>
<dbReference type="PROSITE" id="PS51066">
    <property type="entry name" value="ZF_FPG_2"/>
    <property type="match status" value="1"/>
</dbReference>
<feature type="domain" description="FPG-type" evidence="15">
    <location>
        <begin position="238"/>
        <end position="272"/>
    </location>
</feature>
<dbReference type="InterPro" id="IPR015886">
    <property type="entry name" value="H2TH_FPG"/>
</dbReference>
<evidence type="ECO:0000256" key="12">
    <source>
        <dbReference type="ARBA" id="ARBA00023268"/>
    </source>
</evidence>
<comment type="cofactor">
    <cofactor evidence="1">
        <name>Zn(2+)</name>
        <dbReference type="ChEBI" id="CHEBI:29105"/>
    </cofactor>
</comment>
<evidence type="ECO:0000256" key="10">
    <source>
        <dbReference type="ARBA" id="ARBA00023204"/>
    </source>
</evidence>
<evidence type="ECO:0000256" key="11">
    <source>
        <dbReference type="ARBA" id="ARBA00023239"/>
    </source>
</evidence>
<dbReference type="GO" id="GO:0006284">
    <property type="term" value="P:base-excision repair"/>
    <property type="evidence" value="ECO:0007669"/>
    <property type="project" value="InterPro"/>
</dbReference>
<evidence type="ECO:0000313" key="17">
    <source>
        <dbReference type="EMBL" id="WAL58519.1"/>
    </source>
</evidence>
<evidence type="ECO:0000256" key="2">
    <source>
        <dbReference type="ARBA" id="ARBA00009409"/>
    </source>
</evidence>
<dbReference type="GO" id="GO:0008270">
    <property type="term" value="F:zinc ion binding"/>
    <property type="evidence" value="ECO:0007669"/>
    <property type="project" value="UniProtKB-KW"/>
</dbReference>
<dbReference type="InterPro" id="IPR012319">
    <property type="entry name" value="FPG_cat"/>
</dbReference>
<dbReference type="SUPFAM" id="SSF57716">
    <property type="entry name" value="Glucocorticoid receptor-like (DNA-binding domain)"/>
    <property type="match status" value="1"/>
</dbReference>
<dbReference type="InterPro" id="IPR010663">
    <property type="entry name" value="Znf_FPG/IleRS"/>
</dbReference>
<dbReference type="EMBL" id="CP113797">
    <property type="protein sequence ID" value="WAL58519.1"/>
    <property type="molecule type" value="Genomic_DNA"/>
</dbReference>
<dbReference type="PROSITE" id="PS51068">
    <property type="entry name" value="FPG_CAT"/>
    <property type="match status" value="1"/>
</dbReference>
<evidence type="ECO:0000259" key="15">
    <source>
        <dbReference type="PROSITE" id="PS51066"/>
    </source>
</evidence>
<dbReference type="PANTHER" id="PTHR42697:SF1">
    <property type="entry name" value="ENDONUCLEASE 8"/>
    <property type="match status" value="1"/>
</dbReference>
<accession>A0A9E9C5T2</accession>
<feature type="domain" description="Formamidopyrimidine-DNA glycosylase catalytic" evidence="16">
    <location>
        <begin position="2"/>
        <end position="101"/>
    </location>
</feature>
<dbReference type="GO" id="GO:0003684">
    <property type="term" value="F:damaged DNA binding"/>
    <property type="evidence" value="ECO:0007669"/>
    <property type="project" value="InterPro"/>
</dbReference>
<dbReference type="Pfam" id="PF01149">
    <property type="entry name" value="Fapy_DNA_glyco"/>
    <property type="match status" value="1"/>
</dbReference>
<evidence type="ECO:0000256" key="14">
    <source>
        <dbReference type="PROSITE-ProRule" id="PRU00391"/>
    </source>
</evidence>
<dbReference type="InterPro" id="IPR035937">
    <property type="entry name" value="FPG_N"/>
</dbReference>
<dbReference type="SMART" id="SM01232">
    <property type="entry name" value="H2TH"/>
    <property type="match status" value="1"/>
</dbReference>
<name>A0A9E9C5T2_9CYAN</name>
<evidence type="ECO:0000256" key="6">
    <source>
        <dbReference type="ARBA" id="ARBA00022771"/>
    </source>
</evidence>
<gene>
    <name evidence="17" type="primary">nei</name>
    <name evidence="17" type="ORF">OXH18_15160</name>
</gene>
<evidence type="ECO:0000313" key="18">
    <source>
        <dbReference type="Proteomes" id="UP001163152"/>
    </source>
</evidence>
<keyword evidence="12" id="KW-0511">Multifunctional enzyme</keyword>
<keyword evidence="10" id="KW-0234">DNA repair</keyword>
<keyword evidence="13" id="KW-0326">Glycosidase</keyword>
<dbReference type="SMART" id="SM00898">
    <property type="entry name" value="Fapy_DNA_glyco"/>
    <property type="match status" value="1"/>
</dbReference>
<proteinExistence type="inferred from homology"/>
<dbReference type="Gene3D" id="3.20.190.10">
    <property type="entry name" value="MutM-like, N-terminal"/>
    <property type="match status" value="1"/>
</dbReference>
<keyword evidence="5" id="KW-0227">DNA damage</keyword>
<comment type="similarity">
    <text evidence="2">Belongs to the FPG family.</text>
</comment>
<keyword evidence="7" id="KW-0378">Hydrolase</keyword>
<keyword evidence="18" id="KW-1185">Reference proteome</keyword>
<dbReference type="RefSeq" id="WP_268607940.1">
    <property type="nucleotide sequence ID" value="NZ_CP113797.1"/>
</dbReference>
<sequence>MPEGPEIKRAADDITDAIGHEIVTDIFFAFDHLKVYESVLQGQTIVSVKSKGKALLIRFDNQLSIYSHNQLYGKWIIRKAHSYPKTNRQLRLAIHNTKKSALLYSASEIAVLTEAEVATYPFLSQLGLDVLDDATTVDQVIQRFTLKPFSRRRLSGLLLDQRFLCGLGNYLRSEVLFVAKVPPIHRPLDCSSEQIAQLAAAAIALPHQSYNHRGITTDLQLAQYLKEQGHPRKAYRHWVFNRWGKPCYVCGTAIVKEVLSGRRLYYCPYCQRSDDEG</sequence>
<dbReference type="PANTHER" id="PTHR42697">
    <property type="entry name" value="ENDONUCLEASE 8"/>
    <property type="match status" value="1"/>
</dbReference>
<keyword evidence="4" id="KW-0479">Metal-binding</keyword>
<dbReference type="SUPFAM" id="SSF46946">
    <property type="entry name" value="S13-like H2TH domain"/>
    <property type="match status" value="1"/>
</dbReference>
<dbReference type="InterPro" id="IPR000214">
    <property type="entry name" value="Znf_DNA_glyclase/AP_lyase"/>
</dbReference>
<dbReference type="Pfam" id="PF06827">
    <property type="entry name" value="zf-FPG_IleRS"/>
    <property type="match status" value="1"/>
</dbReference>
<evidence type="ECO:0000256" key="7">
    <source>
        <dbReference type="ARBA" id="ARBA00022801"/>
    </source>
</evidence>
<organism evidence="17 18">
    <name type="scientific">Thermocoleostomius sinensis A174</name>
    <dbReference type="NCBI Taxonomy" id="2016057"/>
    <lineage>
        <taxon>Bacteria</taxon>
        <taxon>Bacillati</taxon>
        <taxon>Cyanobacteriota</taxon>
        <taxon>Cyanophyceae</taxon>
        <taxon>Oculatellales</taxon>
        <taxon>Oculatellaceae</taxon>
        <taxon>Thermocoleostomius</taxon>
    </lineage>
</organism>
<dbReference type="SUPFAM" id="SSF81624">
    <property type="entry name" value="N-terminal domain of MutM-like DNA repair proteins"/>
    <property type="match status" value="1"/>
</dbReference>
<evidence type="ECO:0000256" key="5">
    <source>
        <dbReference type="ARBA" id="ARBA00022763"/>
    </source>
</evidence>
<dbReference type="Pfam" id="PF06831">
    <property type="entry name" value="H2TH"/>
    <property type="match status" value="1"/>
</dbReference>
<reference evidence="17" key="1">
    <citation type="submission" date="2022-12" db="EMBL/GenBank/DDBJ databases">
        <title>Polyphasic identification of a Novel Hot-Spring Cyanobacterium Ocullathermofonsia sinensis gen nov. sp. nov. and Genomic Insights on its Adaptations to the Thermal Habitat.</title>
        <authorList>
            <person name="Daroch M."/>
            <person name="Tang J."/>
            <person name="Jiang Y."/>
        </authorList>
    </citation>
    <scope>NUCLEOTIDE SEQUENCE</scope>
    <source>
        <strain evidence="17">PKUAC-SCTA174</strain>
    </source>
</reference>
<dbReference type="EC" id="4.2.99.18" evidence="3"/>
<evidence type="ECO:0000256" key="9">
    <source>
        <dbReference type="ARBA" id="ARBA00023125"/>
    </source>
</evidence>
<dbReference type="NCBIfam" id="NF007763">
    <property type="entry name" value="PRK10445.1"/>
    <property type="match status" value="1"/>
</dbReference>
<evidence type="ECO:0000256" key="13">
    <source>
        <dbReference type="ARBA" id="ARBA00023295"/>
    </source>
</evidence>
<protein>
    <recommendedName>
        <fullName evidence="3">DNA-(apurinic or apyrimidinic site) lyase</fullName>
        <ecNumber evidence="3">4.2.99.18</ecNumber>
    </recommendedName>
</protein>
<dbReference type="GO" id="GO:0000703">
    <property type="term" value="F:oxidized pyrimidine nucleobase lesion DNA N-glycosylase activity"/>
    <property type="evidence" value="ECO:0007669"/>
    <property type="project" value="TreeGrafter"/>
</dbReference>
<evidence type="ECO:0000256" key="4">
    <source>
        <dbReference type="ARBA" id="ARBA00022723"/>
    </source>
</evidence>
<keyword evidence="8" id="KW-0862">Zinc</keyword>
<keyword evidence="6 14" id="KW-0863">Zinc-finger</keyword>
<dbReference type="AlphaFoldDB" id="A0A9E9C5T2"/>
<dbReference type="Gene3D" id="1.10.8.50">
    <property type="match status" value="1"/>
</dbReference>
<keyword evidence="17" id="KW-0540">Nuclease</keyword>
<evidence type="ECO:0000256" key="3">
    <source>
        <dbReference type="ARBA" id="ARBA00012720"/>
    </source>
</evidence>
<evidence type="ECO:0000259" key="16">
    <source>
        <dbReference type="PROSITE" id="PS51068"/>
    </source>
</evidence>
<dbReference type="Proteomes" id="UP001163152">
    <property type="component" value="Chromosome"/>
</dbReference>